<dbReference type="Gene3D" id="3.30.70.270">
    <property type="match status" value="1"/>
</dbReference>
<sequence length="308" mass="34360">MIIQEIVSREPFKAASRNVMEVLRRSVDVDALFIAVNDKVNNFILTAVNKHEQLIEADTSLPFEQSYCKLVCGGGKIATVIPNTESDRLTAALDVTRKMGRSSFVGVPLCLENGEAFGTICAIDKQVRDFTNEELELFYSMANLLSHVLTVEYEGYKDSVTDAFNRRYLEVLQRSYDMTRDPLSALYIDLNGFKSINMTYGHAYGDKLLDKCVRMVMKLCGDKAAIVRLHSDQFIVFIHESHPIRLTEQAQTILAGLEKIQLPSGEQITASIGAALSDPWTASLNDLIHRADTKMLSVKSRSGHGIAY</sequence>
<dbReference type="InterPro" id="IPR052155">
    <property type="entry name" value="Biofilm_reg_signaling"/>
</dbReference>
<dbReference type="PANTHER" id="PTHR44757:SF2">
    <property type="entry name" value="BIOFILM ARCHITECTURE MAINTENANCE PROTEIN MBAA"/>
    <property type="match status" value="1"/>
</dbReference>
<dbReference type="InterPro" id="IPR029016">
    <property type="entry name" value="GAF-like_dom_sf"/>
</dbReference>
<organism evidence="2 3">
    <name type="scientific">Saccharibacillus kuerlensis</name>
    <dbReference type="NCBI Taxonomy" id="459527"/>
    <lineage>
        <taxon>Bacteria</taxon>
        <taxon>Bacillati</taxon>
        <taxon>Bacillota</taxon>
        <taxon>Bacilli</taxon>
        <taxon>Bacillales</taxon>
        <taxon>Paenibacillaceae</taxon>
        <taxon>Saccharibacillus</taxon>
    </lineage>
</organism>
<dbReference type="EMBL" id="BMLN01000006">
    <property type="protein sequence ID" value="GGO01580.1"/>
    <property type="molecule type" value="Genomic_DNA"/>
</dbReference>
<dbReference type="SMART" id="SM00267">
    <property type="entry name" value="GGDEF"/>
    <property type="match status" value="1"/>
</dbReference>
<comment type="caution">
    <text evidence="2">The sequence shown here is derived from an EMBL/GenBank/DDBJ whole genome shotgun (WGS) entry which is preliminary data.</text>
</comment>
<dbReference type="Proteomes" id="UP000606653">
    <property type="component" value="Unassembled WGS sequence"/>
</dbReference>
<keyword evidence="3" id="KW-1185">Reference proteome</keyword>
<dbReference type="Gene3D" id="3.30.450.40">
    <property type="match status" value="1"/>
</dbReference>
<gene>
    <name evidence="2" type="ORF">GCM10010969_24040</name>
</gene>
<dbReference type="PROSITE" id="PS50887">
    <property type="entry name" value="GGDEF"/>
    <property type="match status" value="1"/>
</dbReference>
<dbReference type="InterPro" id="IPR003018">
    <property type="entry name" value="GAF"/>
</dbReference>
<proteinExistence type="predicted"/>
<protein>
    <recommendedName>
        <fullName evidence="1">GGDEF domain-containing protein</fullName>
    </recommendedName>
</protein>
<dbReference type="InterPro" id="IPR029787">
    <property type="entry name" value="Nucleotide_cyclase"/>
</dbReference>
<name>A0ABQ2L3T6_9BACL</name>
<dbReference type="PANTHER" id="PTHR44757">
    <property type="entry name" value="DIGUANYLATE CYCLASE DGCP"/>
    <property type="match status" value="1"/>
</dbReference>
<dbReference type="CDD" id="cd01949">
    <property type="entry name" value="GGDEF"/>
    <property type="match status" value="1"/>
</dbReference>
<accession>A0ABQ2L3T6</accession>
<dbReference type="InterPro" id="IPR043128">
    <property type="entry name" value="Rev_trsase/Diguanyl_cyclase"/>
</dbReference>
<evidence type="ECO:0000313" key="3">
    <source>
        <dbReference type="Proteomes" id="UP000606653"/>
    </source>
</evidence>
<dbReference type="Pfam" id="PF00990">
    <property type="entry name" value="GGDEF"/>
    <property type="match status" value="1"/>
</dbReference>
<dbReference type="NCBIfam" id="TIGR00254">
    <property type="entry name" value="GGDEF"/>
    <property type="match status" value="1"/>
</dbReference>
<feature type="domain" description="GGDEF" evidence="1">
    <location>
        <begin position="181"/>
        <end position="308"/>
    </location>
</feature>
<dbReference type="SMART" id="SM00065">
    <property type="entry name" value="GAF"/>
    <property type="match status" value="1"/>
</dbReference>
<dbReference type="InterPro" id="IPR000160">
    <property type="entry name" value="GGDEF_dom"/>
</dbReference>
<evidence type="ECO:0000259" key="1">
    <source>
        <dbReference type="PROSITE" id="PS50887"/>
    </source>
</evidence>
<evidence type="ECO:0000313" key="2">
    <source>
        <dbReference type="EMBL" id="GGO01580.1"/>
    </source>
</evidence>
<dbReference type="SUPFAM" id="SSF55073">
    <property type="entry name" value="Nucleotide cyclase"/>
    <property type="match status" value="1"/>
</dbReference>
<dbReference type="RefSeq" id="WP_018976218.1">
    <property type="nucleotide sequence ID" value="NZ_BMLN01000006.1"/>
</dbReference>
<dbReference type="SUPFAM" id="SSF55781">
    <property type="entry name" value="GAF domain-like"/>
    <property type="match status" value="1"/>
</dbReference>
<reference evidence="3" key="1">
    <citation type="journal article" date="2019" name="Int. J. Syst. Evol. Microbiol.">
        <title>The Global Catalogue of Microorganisms (GCM) 10K type strain sequencing project: providing services to taxonomists for standard genome sequencing and annotation.</title>
        <authorList>
            <consortium name="The Broad Institute Genomics Platform"/>
            <consortium name="The Broad Institute Genome Sequencing Center for Infectious Disease"/>
            <person name="Wu L."/>
            <person name="Ma J."/>
        </authorList>
    </citation>
    <scope>NUCLEOTIDE SEQUENCE [LARGE SCALE GENOMIC DNA]</scope>
    <source>
        <strain evidence="3">CGMCC 1.6964</strain>
    </source>
</reference>
<dbReference type="Pfam" id="PF01590">
    <property type="entry name" value="GAF"/>
    <property type="match status" value="1"/>
</dbReference>